<dbReference type="EMBL" id="CP023422">
    <property type="protein sequence ID" value="ATD61151.1"/>
    <property type="molecule type" value="Genomic_DNA"/>
</dbReference>
<feature type="domain" description="Heparinase II/III-like C-terminal" evidence="3">
    <location>
        <begin position="629"/>
        <end position="710"/>
    </location>
</feature>
<dbReference type="Pfam" id="PF07940">
    <property type="entry name" value="Hepar_II_III_C"/>
    <property type="match status" value="1"/>
</dbReference>
<reference evidence="5 6" key="1">
    <citation type="submission" date="2017-09" db="EMBL/GenBank/DDBJ databases">
        <title>Complete genome sequence of Janthinobacterium svalbardensis PAMC 27463.</title>
        <authorList>
            <person name="Cho Y.-J."/>
            <person name="Cho A."/>
            <person name="Kim O.-S."/>
            <person name="Lee J.-I."/>
        </authorList>
    </citation>
    <scope>NUCLEOTIDE SEQUENCE [LARGE SCALE GENOMIC DNA]</scope>
    <source>
        <strain evidence="5 6">PAMC 27463</strain>
    </source>
</reference>
<dbReference type="GO" id="GO:0016829">
    <property type="term" value="F:lyase activity"/>
    <property type="evidence" value="ECO:0007669"/>
    <property type="project" value="InterPro"/>
</dbReference>
<accession>A0A290WWA1</accession>
<evidence type="ECO:0000259" key="4">
    <source>
        <dbReference type="Pfam" id="PF16332"/>
    </source>
</evidence>
<dbReference type="GO" id="GO:0030313">
    <property type="term" value="C:cell envelope"/>
    <property type="evidence" value="ECO:0007669"/>
    <property type="project" value="UniProtKB-SubCell"/>
</dbReference>
<gene>
    <name evidence="5" type="ORF">CNX70_14005</name>
</gene>
<feature type="signal peptide" evidence="2">
    <location>
        <begin position="1"/>
        <end position="32"/>
    </location>
</feature>
<dbReference type="AlphaFoldDB" id="A0A290WWA1"/>
<evidence type="ECO:0000259" key="3">
    <source>
        <dbReference type="Pfam" id="PF07940"/>
    </source>
</evidence>
<keyword evidence="2" id="KW-0732">Signal</keyword>
<protein>
    <submittedName>
        <fullName evidence="5">Uncharacterized protein</fullName>
    </submittedName>
</protein>
<dbReference type="Gene3D" id="1.50.10.100">
    <property type="entry name" value="Chondroitin AC/alginate lyase"/>
    <property type="match status" value="1"/>
</dbReference>
<keyword evidence="6" id="KW-1185">Reference proteome</keyword>
<dbReference type="InterPro" id="IPR008929">
    <property type="entry name" value="Chondroitin_lyas"/>
</dbReference>
<dbReference type="InterPro" id="IPR032518">
    <property type="entry name" value="HepII_N"/>
</dbReference>
<evidence type="ECO:0000313" key="6">
    <source>
        <dbReference type="Proteomes" id="UP000218437"/>
    </source>
</evidence>
<evidence type="ECO:0000256" key="1">
    <source>
        <dbReference type="ARBA" id="ARBA00004196"/>
    </source>
</evidence>
<proteinExistence type="predicted"/>
<sequence>MVCFLVHHSKGVCMRQPHVALLLSVCIGAAHAAPTILAFDADHLKVVEGQPVRLHWEVSGAATVMLNGVPVSGNSQIVRYAAGDASTLRHTLTASTPGEPETATRSIELSAGVVLDKDYISESYAAGCKPVQEADFVVEHEYARIEPRDCTSVKVRNPVFVWPDVYDVAEMVLTVNFPSGKSPLRITTTRTSLILPELLNETGLYTWQVEYRLPGGQSRSGEVRRFHFDGNAVDNLPDLPTAAEVMARIGQRLHPRLIPLSGNGQVMQMSAIHAAVQASPLAASYETYLAEAEQVLANEQYVMPAEPTAGQGESTIEDASFRAAQGIERLAVAALVKGDQRYHAQAIARLLQLASWAPDGVTGECQQDQANMQIMVALAQGLDMLYYNMTGADRYVLINAINARLNPLMYKMEAGLRSNPYDSHVLASAYYAVQTLMLSAGAVGQGPLGDVTFEQGAQYDKSCDANNKPLAPFDRFSAAWETLITSSGTWGGGTDSAFGNSVSYAWYALNSYAPAMASYLLMANVDISRIPALRQFGDNFHAHTVRDRSSKVRSAFGDGSNHTGHYESYAWNSYRLFAQVSQNPVDEWYYRDNIEQTQSLALPFQHYFLTALRPPVEPAVLPALKRTYLFEDAGVVAMHSDTADPQRSSLFFRSSRLGAINHSHADNNAFTFVSKGKSIFISGGIYENYGLVQEQRIRRATRYKNALTFDAGAGHNDAGIGQAEPAASPVAPGAPLFYRQPHGRLINFYAAETSDWSVATGDATAAYRSRDINTSVWNPLLQGAVRTVAYNAKAGVALIYDWAQSATKRRWQMNYQTLVAPVDIGAREFKVNAGDGVSVCVNYHGYDGKYAVPEKMSKVAKNAQLTWPAGEPEQYHTAYKTNIRSNSLASLIVLKEDCNAVSVTAEYLSPTKLLVKVDTSWFIFDKKAVQLSE</sequence>
<dbReference type="Proteomes" id="UP000218437">
    <property type="component" value="Chromosome"/>
</dbReference>
<dbReference type="Pfam" id="PF16332">
    <property type="entry name" value="DUF4962"/>
    <property type="match status" value="1"/>
</dbReference>
<evidence type="ECO:0000256" key="2">
    <source>
        <dbReference type="SAM" id="SignalP"/>
    </source>
</evidence>
<feature type="domain" description="Heparinase II N-terminal" evidence="4">
    <location>
        <begin position="201"/>
        <end position="426"/>
    </location>
</feature>
<name>A0A290WWA1_9BURK</name>
<organism evidence="5 6">
    <name type="scientific">Janthinobacterium svalbardensis</name>
    <dbReference type="NCBI Taxonomy" id="368607"/>
    <lineage>
        <taxon>Bacteria</taxon>
        <taxon>Pseudomonadati</taxon>
        <taxon>Pseudomonadota</taxon>
        <taxon>Betaproteobacteria</taxon>
        <taxon>Burkholderiales</taxon>
        <taxon>Oxalobacteraceae</taxon>
        <taxon>Janthinobacterium</taxon>
    </lineage>
</organism>
<dbReference type="Gene3D" id="2.70.98.70">
    <property type="match status" value="1"/>
</dbReference>
<dbReference type="InterPro" id="IPR012480">
    <property type="entry name" value="Hepar_II_III_C"/>
</dbReference>
<comment type="subcellular location">
    <subcellularLocation>
        <location evidence="1">Cell envelope</location>
    </subcellularLocation>
</comment>
<dbReference type="KEGG" id="jsv:CNX70_14005"/>
<evidence type="ECO:0000313" key="5">
    <source>
        <dbReference type="EMBL" id="ATD61151.1"/>
    </source>
</evidence>
<feature type="chain" id="PRO_5013149222" evidence="2">
    <location>
        <begin position="33"/>
        <end position="933"/>
    </location>
</feature>